<dbReference type="AlphaFoldDB" id="A0A0K0G345"/>
<dbReference type="Proteomes" id="UP000035680">
    <property type="component" value="Unassembled WGS sequence"/>
</dbReference>
<reference evidence="1" key="1">
    <citation type="submission" date="2014-07" db="EMBL/GenBank/DDBJ databases">
        <authorList>
            <person name="Martin A.A"/>
            <person name="De Silva N."/>
        </authorList>
    </citation>
    <scope>NUCLEOTIDE SEQUENCE</scope>
</reference>
<dbReference type="WBParaSite" id="SVE_1914600.1">
    <property type="protein sequence ID" value="SVE_1914600.1"/>
    <property type="gene ID" value="SVE_1914600"/>
</dbReference>
<accession>A0A0K0G345</accession>
<evidence type="ECO:0000313" key="2">
    <source>
        <dbReference type="WBParaSite" id="SVE_1914600.1"/>
    </source>
</evidence>
<organism evidence="1 2">
    <name type="scientific">Strongyloides venezuelensis</name>
    <name type="common">Threadworm</name>
    <dbReference type="NCBI Taxonomy" id="75913"/>
    <lineage>
        <taxon>Eukaryota</taxon>
        <taxon>Metazoa</taxon>
        <taxon>Ecdysozoa</taxon>
        <taxon>Nematoda</taxon>
        <taxon>Chromadorea</taxon>
        <taxon>Rhabditida</taxon>
        <taxon>Tylenchina</taxon>
        <taxon>Panagrolaimomorpha</taxon>
        <taxon>Strongyloidoidea</taxon>
        <taxon>Strongyloididae</taxon>
        <taxon>Strongyloides</taxon>
    </lineage>
</organism>
<keyword evidence="1" id="KW-1185">Reference proteome</keyword>
<sequence>MVSGRVVKKNHESRGTSSFLDLLQEIKNDYSKQVSVEINKILGYNQDAITKAADIIYLTATDGLPKELLNANYRGFLRQTNGGSSMSDENDDTTIAFTNLRNKVNNGTATYEELRRYREIEKLL</sequence>
<proteinExistence type="predicted"/>
<name>A0A0K0G345_STRVS</name>
<evidence type="ECO:0000313" key="1">
    <source>
        <dbReference type="Proteomes" id="UP000035680"/>
    </source>
</evidence>
<reference evidence="2" key="2">
    <citation type="submission" date="2015-08" db="UniProtKB">
        <authorList>
            <consortium name="WormBaseParasite"/>
        </authorList>
    </citation>
    <scope>IDENTIFICATION</scope>
</reference>
<protein>
    <submittedName>
        <fullName evidence="2">Phage protein</fullName>
    </submittedName>
</protein>